<dbReference type="Proteomes" id="UP001311915">
    <property type="component" value="Unassembled WGS sequence"/>
</dbReference>
<protein>
    <submittedName>
        <fullName evidence="1">Uncharacterized protein</fullName>
    </submittedName>
</protein>
<accession>A0AAV9M8X1</accession>
<dbReference type="EMBL" id="JAWPEI010000002">
    <property type="protein sequence ID" value="KAK4734266.1"/>
    <property type="molecule type" value="Genomic_DNA"/>
</dbReference>
<name>A0AAV9M8X1_9SOLN</name>
<keyword evidence="2" id="KW-1185">Reference proteome</keyword>
<organism evidence="1 2">
    <name type="scientific">Solanum pinnatisectum</name>
    <name type="common">tansyleaf nightshade</name>
    <dbReference type="NCBI Taxonomy" id="50273"/>
    <lineage>
        <taxon>Eukaryota</taxon>
        <taxon>Viridiplantae</taxon>
        <taxon>Streptophyta</taxon>
        <taxon>Embryophyta</taxon>
        <taxon>Tracheophyta</taxon>
        <taxon>Spermatophyta</taxon>
        <taxon>Magnoliopsida</taxon>
        <taxon>eudicotyledons</taxon>
        <taxon>Gunneridae</taxon>
        <taxon>Pentapetalae</taxon>
        <taxon>asterids</taxon>
        <taxon>lamiids</taxon>
        <taxon>Solanales</taxon>
        <taxon>Solanaceae</taxon>
        <taxon>Solanoideae</taxon>
        <taxon>Solaneae</taxon>
        <taxon>Solanum</taxon>
    </lineage>
</organism>
<evidence type="ECO:0000313" key="2">
    <source>
        <dbReference type="Proteomes" id="UP001311915"/>
    </source>
</evidence>
<dbReference type="AlphaFoldDB" id="A0AAV9M8X1"/>
<gene>
    <name evidence="1" type="ORF">R3W88_008527</name>
</gene>
<proteinExistence type="predicted"/>
<sequence>MEPDEDMEELIMKDKEVASLVVEEMMEHDEPPSAISTKVQEFTNPQIYFGGCKYS</sequence>
<reference evidence="1 2" key="1">
    <citation type="submission" date="2023-10" db="EMBL/GenBank/DDBJ databases">
        <title>Genome-Wide Identification Analysis in wild type Solanum Pinnatisectum Reveals Some Genes Defensing Phytophthora Infestans.</title>
        <authorList>
            <person name="Sun C."/>
        </authorList>
    </citation>
    <scope>NUCLEOTIDE SEQUENCE [LARGE SCALE GENOMIC DNA]</scope>
    <source>
        <strain evidence="1">LQN</strain>
        <tissue evidence="1">Leaf</tissue>
    </source>
</reference>
<evidence type="ECO:0000313" key="1">
    <source>
        <dbReference type="EMBL" id="KAK4734266.1"/>
    </source>
</evidence>
<comment type="caution">
    <text evidence="1">The sequence shown here is derived from an EMBL/GenBank/DDBJ whole genome shotgun (WGS) entry which is preliminary data.</text>
</comment>